<reference evidence="1 2" key="1">
    <citation type="submission" date="2016-03" db="EMBL/GenBank/DDBJ databases">
        <title>Acetic acid bacteria sequencing.</title>
        <authorList>
            <person name="Brandt J."/>
            <person name="Jakob F."/>
            <person name="Vogel R.F."/>
        </authorList>
    </citation>
    <scope>NUCLEOTIDE SEQUENCE [LARGE SCALE GENOMIC DNA]</scope>
    <source>
        <strain evidence="1 2">TMW2.1153</strain>
    </source>
</reference>
<name>A0A1U9KFM6_ACEAC</name>
<evidence type="ECO:0000313" key="1">
    <source>
        <dbReference type="EMBL" id="AQS84613.1"/>
    </source>
</evidence>
<dbReference type="RefSeq" id="WP_077812656.1">
    <property type="nucleotide sequence ID" value="NZ_CP014692.1"/>
</dbReference>
<proteinExistence type="predicted"/>
<evidence type="ECO:0000313" key="2">
    <source>
        <dbReference type="Proteomes" id="UP000188937"/>
    </source>
</evidence>
<keyword evidence="2" id="KW-1185">Reference proteome</keyword>
<protein>
    <submittedName>
        <fullName evidence="1">Uncharacterized protein</fullName>
    </submittedName>
</protein>
<dbReference type="Proteomes" id="UP000188937">
    <property type="component" value="Chromosome"/>
</dbReference>
<accession>A0A1U9KFM6</accession>
<gene>
    <name evidence="1" type="ORF">A0U92_07275</name>
</gene>
<sequence>MPFIATEFSPHMFSFCAIKQSMNDSLSDMPVIGNNKIANLTDAQLLIIELATDDPRREVTVSGKFPENCELTSILKTYDYREQKLPCSIRGCSARHHKGFVVQAGSEKGLVGKDCGKKHFGDSWDEHQNAYTDARNRQSSLLLRDKISSVLTNDAIKSIRAWRSYFQNVDSKIKSVRDFIPDIYKIILKNTEKGKYYLFTVEEIDKNILQYTDELRSRAPQFREKIIHRLPSSNIYCIIFRQKAEKGISLIDDYHNIIHKNPVSTSEMQRATKKLRDGIKILNEIFSLVPVVQNFLSVENLRGIARWAQLEGDVENISITDSKSISKIKIEWGEKEIQKIMIPFIVEKNHEVLNILSENADVHHT</sequence>
<organism evidence="1 2">
    <name type="scientific">Acetobacter aceti</name>
    <dbReference type="NCBI Taxonomy" id="435"/>
    <lineage>
        <taxon>Bacteria</taxon>
        <taxon>Pseudomonadati</taxon>
        <taxon>Pseudomonadota</taxon>
        <taxon>Alphaproteobacteria</taxon>
        <taxon>Acetobacterales</taxon>
        <taxon>Acetobacteraceae</taxon>
        <taxon>Acetobacter</taxon>
        <taxon>Acetobacter subgen. Acetobacter</taxon>
    </lineage>
</organism>
<dbReference type="AlphaFoldDB" id="A0A1U9KFM6"/>
<dbReference type="OrthoDB" id="8200958at2"/>
<dbReference type="KEGG" id="aace:A0U92_07275"/>
<dbReference type="EMBL" id="CP014692">
    <property type="protein sequence ID" value="AQS84613.1"/>
    <property type="molecule type" value="Genomic_DNA"/>
</dbReference>